<evidence type="ECO:0000256" key="1">
    <source>
        <dbReference type="SAM" id="Phobius"/>
    </source>
</evidence>
<accession>A0A5K7XA50</accession>
<evidence type="ECO:0000313" key="2">
    <source>
        <dbReference type="EMBL" id="BBO32777.1"/>
    </source>
</evidence>
<dbReference type="EMBL" id="AP021861">
    <property type="protein sequence ID" value="BBO32777.1"/>
    <property type="molecule type" value="Genomic_DNA"/>
</dbReference>
<dbReference type="Proteomes" id="UP000326837">
    <property type="component" value="Chromosome"/>
</dbReference>
<reference evidence="3" key="1">
    <citation type="submission" date="2019-10" db="EMBL/GenBank/DDBJ databases">
        <title>Lacipirellula parvula gen. nov., sp. nov., representing a lineage of planctomycetes widespread in freshwater anoxic habitats, and description of the family Lacipirellulaceae.</title>
        <authorList>
            <person name="Dedysh S.N."/>
            <person name="Kulichevskaya I.S."/>
            <person name="Beletsky A.V."/>
            <person name="Rakitin A.L."/>
            <person name="Mardanov A.V."/>
            <person name="Ivanova A.A."/>
            <person name="Saltykova V.X."/>
            <person name="Rijpstra W.I.C."/>
            <person name="Sinninghe Damste J.S."/>
            <person name="Ravin N.V."/>
        </authorList>
    </citation>
    <scope>NUCLEOTIDE SEQUENCE [LARGE SCALE GENOMIC DNA]</scope>
    <source>
        <strain evidence="3">PX69</strain>
    </source>
</reference>
<feature type="transmembrane region" description="Helical" evidence="1">
    <location>
        <begin position="39"/>
        <end position="60"/>
    </location>
</feature>
<feature type="transmembrane region" description="Helical" evidence="1">
    <location>
        <begin position="7"/>
        <end position="33"/>
    </location>
</feature>
<keyword evidence="3" id="KW-1185">Reference proteome</keyword>
<feature type="transmembrane region" description="Helical" evidence="1">
    <location>
        <begin position="72"/>
        <end position="93"/>
    </location>
</feature>
<proteinExistence type="predicted"/>
<dbReference type="AlphaFoldDB" id="A0A5K7XA50"/>
<organism evidence="2 3">
    <name type="scientific">Lacipirellula parvula</name>
    <dbReference type="NCBI Taxonomy" id="2650471"/>
    <lineage>
        <taxon>Bacteria</taxon>
        <taxon>Pseudomonadati</taxon>
        <taxon>Planctomycetota</taxon>
        <taxon>Planctomycetia</taxon>
        <taxon>Pirellulales</taxon>
        <taxon>Lacipirellulaceae</taxon>
        <taxon>Lacipirellula</taxon>
    </lineage>
</organism>
<evidence type="ECO:0000313" key="3">
    <source>
        <dbReference type="Proteomes" id="UP000326837"/>
    </source>
</evidence>
<gene>
    <name evidence="2" type="ORF">PLANPX_2389</name>
</gene>
<dbReference type="KEGG" id="lpav:PLANPX_2389"/>
<sequence>MVRIHPVSIVIAVIWICMVVLAMLCGDLAASAGILPNRWMGIGMIFGLSTVVLVVVGVCCLRSSAPRILVRLLQLVGMAGAFWAAGTLTRAIYALTV</sequence>
<protein>
    <submittedName>
        <fullName evidence="2">Uncharacterized protein</fullName>
    </submittedName>
</protein>
<keyword evidence="1" id="KW-0472">Membrane</keyword>
<name>A0A5K7XA50_9BACT</name>
<keyword evidence="1" id="KW-1133">Transmembrane helix</keyword>
<keyword evidence="1" id="KW-0812">Transmembrane</keyword>